<dbReference type="SUPFAM" id="SSF56112">
    <property type="entry name" value="Protein kinase-like (PK-like)"/>
    <property type="match status" value="1"/>
</dbReference>
<reference evidence="3" key="1">
    <citation type="journal article" date="2019" name="Int. J. Syst. Evol. Microbiol.">
        <title>The Global Catalogue of Microorganisms (GCM) 10K type strain sequencing project: providing services to taxonomists for standard genome sequencing and annotation.</title>
        <authorList>
            <consortium name="The Broad Institute Genomics Platform"/>
            <consortium name="The Broad Institute Genome Sequencing Center for Infectious Disease"/>
            <person name="Wu L."/>
            <person name="Ma J."/>
        </authorList>
    </citation>
    <scope>NUCLEOTIDE SEQUENCE [LARGE SCALE GENOMIC DNA]</scope>
    <source>
        <strain evidence="3">CGMCC 4.7367</strain>
    </source>
</reference>
<evidence type="ECO:0000259" key="1">
    <source>
        <dbReference type="Pfam" id="PF01636"/>
    </source>
</evidence>
<comment type="caution">
    <text evidence="2">The sequence shown here is derived from an EMBL/GenBank/DDBJ whole genome shotgun (WGS) entry which is preliminary data.</text>
</comment>
<accession>A0ABQ3MMG1</accession>
<name>A0ABQ3MMG1_9PSEU</name>
<feature type="domain" description="Aminoglycoside phosphotransferase" evidence="1">
    <location>
        <begin position="18"/>
        <end position="205"/>
    </location>
</feature>
<evidence type="ECO:0000313" key="2">
    <source>
        <dbReference type="EMBL" id="GHH53707.1"/>
    </source>
</evidence>
<dbReference type="EMBL" id="BNAR01000013">
    <property type="protein sequence ID" value="GHH53707.1"/>
    <property type="molecule type" value="Genomic_DNA"/>
</dbReference>
<protein>
    <recommendedName>
        <fullName evidence="1">Aminoglycoside phosphotransferase domain-containing protein</fullName>
    </recommendedName>
</protein>
<organism evidence="2 3">
    <name type="scientific">Lentzea cavernae</name>
    <dbReference type="NCBI Taxonomy" id="2020703"/>
    <lineage>
        <taxon>Bacteria</taxon>
        <taxon>Bacillati</taxon>
        <taxon>Actinomycetota</taxon>
        <taxon>Actinomycetes</taxon>
        <taxon>Pseudonocardiales</taxon>
        <taxon>Pseudonocardiaceae</taxon>
        <taxon>Lentzea</taxon>
    </lineage>
</organism>
<dbReference type="Gene3D" id="3.90.1200.10">
    <property type="match status" value="1"/>
</dbReference>
<dbReference type="InterPro" id="IPR011009">
    <property type="entry name" value="Kinase-like_dom_sf"/>
</dbReference>
<dbReference type="Proteomes" id="UP000605568">
    <property type="component" value="Unassembled WGS sequence"/>
</dbReference>
<keyword evidence="3" id="KW-1185">Reference proteome</keyword>
<gene>
    <name evidence="2" type="ORF">GCM10017774_67460</name>
</gene>
<dbReference type="RefSeq" id="WP_191303409.1">
    <property type="nucleotide sequence ID" value="NZ_BNAR01000013.1"/>
</dbReference>
<dbReference type="InterPro" id="IPR002575">
    <property type="entry name" value="Aminoglycoside_PTrfase"/>
</dbReference>
<evidence type="ECO:0000313" key="3">
    <source>
        <dbReference type="Proteomes" id="UP000605568"/>
    </source>
</evidence>
<sequence>MELLDSGQRSNVWADGDRIIKQVVGDPAAFEREITALELAAHTGVVPRILEVDHEKRTVVLERLRSDSFGEDWVIDYARGLARLHMATGPEHAGLLPRQQVPDPVPFLRFVRAMGVDIGRAEDELAFEDTGKFDLVHGDPCPGNDMYSPNGARFIDFEGASLGDGLTEVVYLRIGFPTCATVSETPRELREAAEQAYFEERGFTAELGDACVRWFVNGDALVQRAERDGTDHLARAVDEDWFWYSTTARGRLMFRARVVATFTETHPETSALAGRLLDRMNQVWEPQPIDTRRTHVS</sequence>
<proteinExistence type="predicted"/>
<dbReference type="Pfam" id="PF01636">
    <property type="entry name" value="APH"/>
    <property type="match status" value="1"/>
</dbReference>